<reference evidence="2 3" key="1">
    <citation type="submission" date="2019-06" db="EMBL/GenBank/DDBJ databases">
        <title>Sequencing the genomes of 1000 actinobacteria strains.</title>
        <authorList>
            <person name="Klenk H.-P."/>
        </authorList>
    </citation>
    <scope>NUCLEOTIDE SEQUENCE [LARGE SCALE GENOMIC DNA]</scope>
    <source>
        <strain evidence="2 3">DSM 105492</strain>
    </source>
</reference>
<proteinExistence type="predicted"/>
<evidence type="ECO:0000313" key="3">
    <source>
        <dbReference type="Proteomes" id="UP000320235"/>
    </source>
</evidence>
<dbReference type="RefSeq" id="WP_141896754.1">
    <property type="nucleotide sequence ID" value="NZ_BAABLH010000006.1"/>
</dbReference>
<organism evidence="2 3">
    <name type="scientific">Microbacterium kyungheense</name>
    <dbReference type="NCBI Taxonomy" id="1263636"/>
    <lineage>
        <taxon>Bacteria</taxon>
        <taxon>Bacillati</taxon>
        <taxon>Actinomycetota</taxon>
        <taxon>Actinomycetes</taxon>
        <taxon>Micrococcales</taxon>
        <taxon>Microbacteriaceae</taxon>
        <taxon>Microbacterium</taxon>
    </lineage>
</organism>
<evidence type="ECO:0000256" key="1">
    <source>
        <dbReference type="SAM" id="MobiDB-lite"/>
    </source>
</evidence>
<protein>
    <submittedName>
        <fullName evidence="2">Uncharacterized protein</fullName>
    </submittedName>
</protein>
<sequence>MSEREMRTFRAAQHTIGQMRDAARATTPPDSARDDLLRQIRQTLDGPDRTSLRRAKDDRAYALRGFKSGMEHSQRWVADAVTRYVGAVTAEAAANRVEAREVRALLAALLALHEQESGKHMEQDTSEVRA</sequence>
<feature type="region of interest" description="Disordered" evidence="1">
    <location>
        <begin position="1"/>
        <end position="35"/>
    </location>
</feature>
<gene>
    <name evidence="2" type="ORF">FB391_3809</name>
</gene>
<keyword evidence="3" id="KW-1185">Reference proteome</keyword>
<accession>A0A543EAW1</accession>
<comment type="caution">
    <text evidence="2">The sequence shown here is derived from an EMBL/GenBank/DDBJ whole genome shotgun (WGS) entry which is preliminary data.</text>
</comment>
<evidence type="ECO:0000313" key="2">
    <source>
        <dbReference type="EMBL" id="TQM18676.1"/>
    </source>
</evidence>
<dbReference type="EMBL" id="VFPE01000008">
    <property type="protein sequence ID" value="TQM18676.1"/>
    <property type="molecule type" value="Genomic_DNA"/>
</dbReference>
<dbReference type="Proteomes" id="UP000320235">
    <property type="component" value="Unassembled WGS sequence"/>
</dbReference>
<dbReference type="AlphaFoldDB" id="A0A543EAW1"/>
<name>A0A543EAW1_9MICO</name>